<dbReference type="EMBL" id="SWFS01000563">
    <property type="protein sequence ID" value="KAA8897502.1"/>
    <property type="molecule type" value="Genomic_DNA"/>
</dbReference>
<comment type="similarity">
    <text evidence="1">Belongs to the synembryn family.</text>
</comment>
<dbReference type="PANTHER" id="PTHR12425:SF5">
    <property type="entry name" value="SYNEMBRYN"/>
    <property type="match status" value="1"/>
</dbReference>
<dbReference type="Proteomes" id="UP000761534">
    <property type="component" value="Unassembled WGS sequence"/>
</dbReference>
<dbReference type="OrthoDB" id="5585685at2759"/>
<keyword evidence="3" id="KW-0143">Chaperone</keyword>
<gene>
    <name evidence="5" type="ORF">TRICI_006718</name>
</gene>
<dbReference type="GO" id="GO:0005085">
    <property type="term" value="F:guanyl-nucleotide exchange factor activity"/>
    <property type="evidence" value="ECO:0007669"/>
    <property type="project" value="UniProtKB-KW"/>
</dbReference>
<dbReference type="Pfam" id="PF10165">
    <property type="entry name" value="Ric8"/>
    <property type="match status" value="1"/>
</dbReference>
<organism evidence="5 6">
    <name type="scientific">Trichomonascus ciferrii</name>
    <dbReference type="NCBI Taxonomy" id="44093"/>
    <lineage>
        <taxon>Eukaryota</taxon>
        <taxon>Fungi</taxon>
        <taxon>Dikarya</taxon>
        <taxon>Ascomycota</taxon>
        <taxon>Saccharomycotina</taxon>
        <taxon>Dipodascomycetes</taxon>
        <taxon>Dipodascales</taxon>
        <taxon>Trichomonascaceae</taxon>
        <taxon>Trichomonascus</taxon>
        <taxon>Trichomonascus ciferrii complex</taxon>
    </lineage>
</organism>
<dbReference type="GO" id="GO:0007186">
    <property type="term" value="P:G protein-coupled receptor signaling pathway"/>
    <property type="evidence" value="ECO:0007669"/>
    <property type="project" value="TreeGrafter"/>
</dbReference>
<evidence type="ECO:0000313" key="6">
    <source>
        <dbReference type="Proteomes" id="UP000761534"/>
    </source>
</evidence>
<evidence type="ECO:0000313" key="5">
    <source>
        <dbReference type="EMBL" id="KAA8897502.1"/>
    </source>
</evidence>
<dbReference type="PANTHER" id="PTHR12425">
    <property type="entry name" value="SYNEMBRYN"/>
    <property type="match status" value="1"/>
</dbReference>
<accession>A0A642UEB7</accession>
<evidence type="ECO:0000256" key="4">
    <source>
        <dbReference type="SAM" id="MobiDB-lite"/>
    </source>
</evidence>
<evidence type="ECO:0000256" key="3">
    <source>
        <dbReference type="ARBA" id="ARBA00023186"/>
    </source>
</evidence>
<proteinExistence type="inferred from homology"/>
<feature type="compositionally biased region" description="Low complexity" evidence="4">
    <location>
        <begin position="380"/>
        <end position="390"/>
    </location>
</feature>
<keyword evidence="2" id="KW-0344">Guanine-nucleotide releasing factor</keyword>
<sequence length="464" mass="52584">MELIAQTNRLVHTLIDEPGCESLSTAQVEHALVQIKTNGRAQGVSRSLRQQDLSRLVDLYVLRKAPAPSRRAMIECLTILANALVWSEDLLASFEPGHVITKVLNECFQPSVDAREEYLFMRLLFLFTFHGRRYDEKLIKTGLAAVASKISYAAAHEAVFTTEMERLAFIECMKFTFNLLHHYPLAVDYVQGYTARALVKIFYTLDPREEHDLCQHISNCLLCLPVAAWLYENDSLTVLERILAFVEIMVDPVNENLREDRILAPPLSLLHCIVSDLFKTQQQSDESSEKRASLRSMCRERILPSASDRKQVLGTTDSLASYLLRITIDPVLRTTRNIIFDIFWKLSHESPDEFVGNFGLGYASSFLASHGIAFPESVNTTQPSTPTTTSDNVAGPSVNPITGQYVQYEKQTPNPVDEMTEEEKERDAERMFVLFERLKANNMIKVQNPVEVAARQGKLHELDN</sequence>
<dbReference type="GO" id="GO:0005737">
    <property type="term" value="C:cytoplasm"/>
    <property type="evidence" value="ECO:0007669"/>
    <property type="project" value="TreeGrafter"/>
</dbReference>
<keyword evidence="6" id="KW-1185">Reference proteome</keyword>
<name>A0A642UEB7_9ASCO</name>
<protein>
    <submittedName>
        <fullName evidence="5">Uncharacterized protein</fullName>
    </submittedName>
</protein>
<evidence type="ECO:0000256" key="2">
    <source>
        <dbReference type="ARBA" id="ARBA00022658"/>
    </source>
</evidence>
<comment type="caution">
    <text evidence="5">The sequence shown here is derived from an EMBL/GenBank/DDBJ whole genome shotgun (WGS) entry which is preliminary data.</text>
</comment>
<dbReference type="GO" id="GO:0001965">
    <property type="term" value="F:G-protein alpha-subunit binding"/>
    <property type="evidence" value="ECO:0007669"/>
    <property type="project" value="TreeGrafter"/>
</dbReference>
<reference evidence="5" key="1">
    <citation type="journal article" date="2019" name="G3 (Bethesda)">
        <title>Genome Assemblies of Two Rare Opportunistic Yeast Pathogens: Diutina rugosa (syn. Candida rugosa) and Trichomonascus ciferrii (syn. Candida ciferrii).</title>
        <authorList>
            <person name="Mixao V."/>
            <person name="Saus E."/>
            <person name="Hansen A.P."/>
            <person name="Lass-Florl C."/>
            <person name="Gabaldon T."/>
        </authorList>
    </citation>
    <scope>NUCLEOTIDE SEQUENCE</scope>
    <source>
        <strain evidence="5">CBS 4856</strain>
    </source>
</reference>
<dbReference type="VEuPathDB" id="FungiDB:TRICI_006718"/>
<dbReference type="AlphaFoldDB" id="A0A642UEB7"/>
<evidence type="ECO:0000256" key="1">
    <source>
        <dbReference type="ARBA" id="ARBA00009049"/>
    </source>
</evidence>
<feature type="region of interest" description="Disordered" evidence="4">
    <location>
        <begin position="377"/>
        <end position="398"/>
    </location>
</feature>
<dbReference type="InterPro" id="IPR019318">
    <property type="entry name" value="Gua_nucleotide_exch_fac_Ric8"/>
</dbReference>